<gene>
    <name evidence="2" type="ORF">WG66_13582</name>
</gene>
<protein>
    <submittedName>
        <fullName evidence="2">Uncharacterized protein</fullName>
    </submittedName>
</protein>
<evidence type="ECO:0000313" key="3">
    <source>
        <dbReference type="Proteomes" id="UP000054988"/>
    </source>
</evidence>
<dbReference type="Proteomes" id="UP000054988">
    <property type="component" value="Unassembled WGS sequence"/>
</dbReference>
<name>A0A0W0FC82_MONRR</name>
<organism evidence="2 3">
    <name type="scientific">Moniliophthora roreri</name>
    <name type="common">Frosty pod rot fungus</name>
    <name type="synonym">Monilia roreri</name>
    <dbReference type="NCBI Taxonomy" id="221103"/>
    <lineage>
        <taxon>Eukaryota</taxon>
        <taxon>Fungi</taxon>
        <taxon>Dikarya</taxon>
        <taxon>Basidiomycota</taxon>
        <taxon>Agaricomycotina</taxon>
        <taxon>Agaricomycetes</taxon>
        <taxon>Agaricomycetidae</taxon>
        <taxon>Agaricales</taxon>
        <taxon>Marasmiineae</taxon>
        <taxon>Marasmiaceae</taxon>
        <taxon>Moniliophthora</taxon>
    </lineage>
</organism>
<evidence type="ECO:0000313" key="2">
    <source>
        <dbReference type="EMBL" id="KTB33844.1"/>
    </source>
</evidence>
<dbReference type="AlphaFoldDB" id="A0A0W0FC82"/>
<proteinExistence type="predicted"/>
<accession>A0A0W0FC82</accession>
<reference evidence="2 3" key="1">
    <citation type="submission" date="2015-12" db="EMBL/GenBank/DDBJ databases">
        <title>Draft genome sequence of Moniliophthora roreri, the causal agent of frosty pod rot of cacao.</title>
        <authorList>
            <person name="Aime M.C."/>
            <person name="Diaz-Valderrama J.R."/>
            <person name="Kijpornyongpan T."/>
            <person name="Phillips-Mora W."/>
        </authorList>
    </citation>
    <scope>NUCLEOTIDE SEQUENCE [LARGE SCALE GENOMIC DNA]</scope>
    <source>
        <strain evidence="2 3">MCA 2952</strain>
    </source>
</reference>
<feature type="region of interest" description="Disordered" evidence="1">
    <location>
        <begin position="72"/>
        <end position="126"/>
    </location>
</feature>
<comment type="caution">
    <text evidence="2">The sequence shown here is derived from an EMBL/GenBank/DDBJ whole genome shotgun (WGS) entry which is preliminary data.</text>
</comment>
<sequence>MPNDTSVDEMPDTETDKEVTVGNKRKSKWSALVVNIAKCTQTTARMKVQRWGQGLNITGLLLPMRRTLSRLRSGEGGSTYHSASSRKVRPSVRAQEAREANSSGSASKKRDQGGRNGRGQASGKAR</sequence>
<evidence type="ECO:0000256" key="1">
    <source>
        <dbReference type="SAM" id="MobiDB-lite"/>
    </source>
</evidence>
<feature type="compositionally biased region" description="Acidic residues" evidence="1">
    <location>
        <begin position="1"/>
        <end position="13"/>
    </location>
</feature>
<feature type="region of interest" description="Disordered" evidence="1">
    <location>
        <begin position="1"/>
        <end position="26"/>
    </location>
</feature>
<dbReference type="EMBL" id="LATX01002131">
    <property type="protein sequence ID" value="KTB33844.1"/>
    <property type="molecule type" value="Genomic_DNA"/>
</dbReference>